<sequence length="646" mass="72360">MSFCKECGSKLQPGMQFCNECGTPVQTEEVGRSNDVAESRKKMSKKKKAGLITVGAVAVLLFGGYKTGEFLTDKDRMIEQFETALNSGDEAKVASMLHPVDSSLKVTQDNVKGFMNYYKKHPDDRKDLIGVLKSQSQYLDQRSAKTSMTASGEVMDELGQLVNLEKNGKKAFLFDNYELNVMPVYVTVGTDYKGTDIYLDDKKIGTAASEDFKKTYGPYLPGTYTIKGKLKTDFVDLVSKENVTFTSPDGKENVSLDLNGEEVSVDLGIDDTDIKGKLLIDGKDVGINPFKTSSFGPVVTDGSMDMQVSAELPWGKVTTNKVAIDSNEMVYDLGQSKELQETLINTIVPETKNLLSSYIEGTTSKLQNATPEYKETVNDVIADFKTYGTYLKDQYLGTTFDLDSTSLEYTDDGQWLATIYGEETHNSDTYMAGETPSLEKTAEVMEYQLIYDEKQKKWLIDNVEPSDEELSDNTKEMKEEKPATYQTKWKQESASSNEEKSSNEASDEEDDSQATNADDSAKEVTESDISSFMEEYMNATIDSINLEDFSYAEPYIDPNGKKYKEQKDYTAYLNKKNITEDLLKFTVTDIEKVDDNTFKVFTNEEYDIRYDDGSLKNKTFNSIHTVKYLSSGKLAVNELISSTEVK</sequence>
<dbReference type="InterPro" id="IPR026870">
    <property type="entry name" value="Zinc_ribbon_dom"/>
</dbReference>
<dbReference type="EMBL" id="CP022674">
    <property type="protein sequence ID" value="AXI27984.1"/>
    <property type="molecule type" value="Genomic_DNA"/>
</dbReference>
<evidence type="ECO:0000259" key="9">
    <source>
        <dbReference type="Pfam" id="PF22813"/>
    </source>
</evidence>
<evidence type="ECO:0008006" key="15">
    <source>
        <dbReference type="Google" id="ProtNLM"/>
    </source>
</evidence>
<dbReference type="RefSeq" id="WP_114894446.1">
    <property type="nucleotide sequence ID" value="NZ_CP022674.1"/>
</dbReference>
<feature type="domain" description="TcaA 4th" evidence="11">
    <location>
        <begin position="185"/>
        <end position="257"/>
    </location>
</feature>
<dbReference type="Pfam" id="PF22820">
    <property type="entry name" value="TcaA_3rd_4th"/>
    <property type="match status" value="2"/>
</dbReference>
<evidence type="ECO:0000259" key="11">
    <source>
        <dbReference type="Pfam" id="PF22820"/>
    </source>
</evidence>
<evidence type="ECO:0000256" key="3">
    <source>
        <dbReference type="ARBA" id="ARBA00022692"/>
    </source>
</evidence>
<dbReference type="PANTHER" id="PTHR40038:SF1">
    <property type="entry name" value="MEMBRANE-ASSOCIATED PROTEIN TCAA"/>
    <property type="match status" value="1"/>
</dbReference>
<keyword evidence="2" id="KW-1003">Cell membrane</keyword>
<keyword evidence="4 7" id="KW-1133">Transmembrane helix</keyword>
<proteinExistence type="predicted"/>
<reference evidence="13 14" key="1">
    <citation type="submission" date="2017-07" db="EMBL/GenBank/DDBJ databases">
        <title>Isolation and development of strain Bacillus megaterium SR7 for enhanced growth and metabolite production under supercritical carbon dioxide.</title>
        <authorList>
            <person name="Freedman A.J.E."/>
            <person name="Peet K.C."/>
            <person name="Boock J.T."/>
            <person name="Penn K."/>
            <person name="Prather K.L.J."/>
            <person name="Thompson J.R."/>
        </authorList>
    </citation>
    <scope>NUCLEOTIDE SEQUENCE [LARGE SCALE GENOMIC DNA]</scope>
    <source>
        <strain evidence="13 14">SR7</strain>
    </source>
</reference>
<name>A0AA86I0A8_PRIMG</name>
<evidence type="ECO:0000256" key="2">
    <source>
        <dbReference type="ARBA" id="ARBA00022475"/>
    </source>
</evidence>
<evidence type="ECO:0000259" key="10">
    <source>
        <dbReference type="Pfam" id="PF22819"/>
    </source>
</evidence>
<dbReference type="GO" id="GO:0005886">
    <property type="term" value="C:plasma membrane"/>
    <property type="evidence" value="ECO:0007669"/>
    <property type="project" value="UniProtKB-SubCell"/>
</dbReference>
<evidence type="ECO:0000256" key="1">
    <source>
        <dbReference type="ARBA" id="ARBA00004162"/>
    </source>
</evidence>
<dbReference type="InterPro" id="IPR054528">
    <property type="entry name" value="TcaA_5th"/>
</dbReference>
<dbReference type="Pfam" id="PF13240">
    <property type="entry name" value="Zn_Ribbon_1"/>
    <property type="match status" value="1"/>
</dbReference>
<feature type="domain" description="TcaA protein NTF2-like" evidence="10">
    <location>
        <begin position="526"/>
        <end position="639"/>
    </location>
</feature>
<feature type="domain" description="TcaA second" evidence="9">
    <location>
        <begin position="74"/>
        <end position="181"/>
    </location>
</feature>
<accession>A0AA86I0A8</accession>
<feature type="domain" description="YvbJ-like NTF2-like" evidence="12">
    <location>
        <begin position="344"/>
        <end position="464"/>
    </location>
</feature>
<comment type="subcellular location">
    <subcellularLocation>
        <location evidence="1">Cell membrane</location>
        <topology evidence="1">Single-pass membrane protein</topology>
    </subcellularLocation>
</comment>
<feature type="domain" description="TcaA 4th" evidence="11">
    <location>
        <begin position="260"/>
        <end position="331"/>
    </location>
</feature>
<organism evidence="13 14">
    <name type="scientific">Priestia megaterium</name>
    <name type="common">Bacillus megaterium</name>
    <dbReference type="NCBI Taxonomy" id="1404"/>
    <lineage>
        <taxon>Bacteria</taxon>
        <taxon>Bacillati</taxon>
        <taxon>Bacillota</taxon>
        <taxon>Bacilli</taxon>
        <taxon>Bacillales</taxon>
        <taxon>Bacillaceae</taxon>
        <taxon>Priestia</taxon>
    </lineage>
</organism>
<feature type="domain" description="Zinc-ribbon" evidence="8">
    <location>
        <begin position="3"/>
        <end position="25"/>
    </location>
</feature>
<dbReference type="Pfam" id="PF22813">
    <property type="entry name" value="TcaA_2nd"/>
    <property type="match status" value="1"/>
</dbReference>
<evidence type="ECO:0000313" key="14">
    <source>
        <dbReference type="Proteomes" id="UP000253834"/>
    </source>
</evidence>
<dbReference type="Proteomes" id="UP000253834">
    <property type="component" value="Chromosome"/>
</dbReference>
<dbReference type="InterPro" id="IPR054529">
    <property type="entry name" value="TcaA_2nd"/>
</dbReference>
<protein>
    <recommendedName>
        <fullName evidence="15">Zinc-ribbon domain-containing protein</fullName>
    </recommendedName>
</protein>
<feature type="compositionally biased region" description="Basic and acidic residues" evidence="6">
    <location>
        <begin position="472"/>
        <end position="482"/>
    </location>
</feature>
<keyword evidence="5 7" id="KW-0472">Membrane</keyword>
<evidence type="ECO:0000313" key="13">
    <source>
        <dbReference type="EMBL" id="AXI27984.1"/>
    </source>
</evidence>
<keyword evidence="3 7" id="KW-0812">Transmembrane</keyword>
<evidence type="ECO:0000256" key="5">
    <source>
        <dbReference type="ARBA" id="ARBA00023136"/>
    </source>
</evidence>
<evidence type="ECO:0000259" key="8">
    <source>
        <dbReference type="Pfam" id="PF13240"/>
    </source>
</evidence>
<dbReference type="InterPro" id="IPR056902">
    <property type="entry name" value="NTF2_YvbJ"/>
</dbReference>
<evidence type="ECO:0000256" key="4">
    <source>
        <dbReference type="ARBA" id="ARBA00022989"/>
    </source>
</evidence>
<dbReference type="AlphaFoldDB" id="A0AA86I0A8"/>
<dbReference type="InterPro" id="IPR054530">
    <property type="entry name" value="TcaA_4th"/>
</dbReference>
<evidence type="ECO:0000259" key="12">
    <source>
        <dbReference type="Pfam" id="PF25155"/>
    </source>
</evidence>
<dbReference type="Pfam" id="PF22819">
    <property type="entry name" value="TcaA_5th"/>
    <property type="match status" value="1"/>
</dbReference>
<gene>
    <name evidence="13" type="ORF">CIB87_02760</name>
</gene>
<evidence type="ECO:0000256" key="6">
    <source>
        <dbReference type="SAM" id="MobiDB-lite"/>
    </source>
</evidence>
<dbReference type="Pfam" id="PF25155">
    <property type="entry name" value="NTF2_YvbJ"/>
    <property type="match status" value="1"/>
</dbReference>
<feature type="transmembrane region" description="Helical" evidence="7">
    <location>
        <begin position="49"/>
        <end position="65"/>
    </location>
</feature>
<feature type="region of interest" description="Disordered" evidence="6">
    <location>
        <begin position="466"/>
        <end position="527"/>
    </location>
</feature>
<dbReference type="PANTHER" id="PTHR40038">
    <property type="entry name" value="MEMBRANE-ASSOCIATED PROTEIN TCAA"/>
    <property type="match status" value="1"/>
</dbReference>
<evidence type="ECO:0000256" key="7">
    <source>
        <dbReference type="SAM" id="Phobius"/>
    </source>
</evidence>